<reference evidence="2" key="1">
    <citation type="journal article" date="2022" name="bioRxiv">
        <title>Sequencing and chromosome-scale assembly of the giantPleurodeles waltlgenome.</title>
        <authorList>
            <person name="Brown T."/>
            <person name="Elewa A."/>
            <person name="Iarovenko S."/>
            <person name="Subramanian E."/>
            <person name="Araus A.J."/>
            <person name="Petzold A."/>
            <person name="Susuki M."/>
            <person name="Suzuki K.-i.T."/>
            <person name="Hayashi T."/>
            <person name="Toyoda A."/>
            <person name="Oliveira C."/>
            <person name="Osipova E."/>
            <person name="Leigh N.D."/>
            <person name="Simon A."/>
            <person name="Yun M.H."/>
        </authorList>
    </citation>
    <scope>NUCLEOTIDE SEQUENCE</scope>
    <source>
        <strain evidence="2">20211129_DDA</strain>
        <tissue evidence="2">Liver</tissue>
    </source>
</reference>
<evidence type="ECO:0000313" key="2">
    <source>
        <dbReference type="EMBL" id="KAJ1134767.1"/>
    </source>
</evidence>
<evidence type="ECO:0000313" key="3">
    <source>
        <dbReference type="Proteomes" id="UP001066276"/>
    </source>
</evidence>
<evidence type="ECO:0008006" key="4">
    <source>
        <dbReference type="Google" id="ProtNLM"/>
    </source>
</evidence>
<name>A0AAV7Q5C8_PLEWA</name>
<protein>
    <recommendedName>
        <fullName evidence="4">Secreted protein</fullName>
    </recommendedName>
</protein>
<dbReference type="Proteomes" id="UP001066276">
    <property type="component" value="Chromosome 6"/>
</dbReference>
<keyword evidence="3" id="KW-1185">Reference proteome</keyword>
<feature type="region of interest" description="Disordered" evidence="1">
    <location>
        <begin position="49"/>
        <end position="95"/>
    </location>
</feature>
<accession>A0AAV7Q5C8</accession>
<dbReference type="EMBL" id="JANPWB010000010">
    <property type="protein sequence ID" value="KAJ1134767.1"/>
    <property type="molecule type" value="Genomic_DNA"/>
</dbReference>
<comment type="caution">
    <text evidence="2">The sequence shown here is derived from an EMBL/GenBank/DDBJ whole genome shotgun (WGS) entry which is preliminary data.</text>
</comment>
<sequence length="128" mass="13087">MALCLFSGVLSAAGRRPVSTAQGEPRTAEGSAPPVRLNTFILLVSGLAHSGPQAPPCPESATSAISRPTGHQAKGSTQRGNQAAPPFIAPTEPRSACGKRFPGIALYPLRFLPRATALSSATVRSGPS</sequence>
<dbReference type="AlphaFoldDB" id="A0AAV7Q5C8"/>
<gene>
    <name evidence="2" type="ORF">NDU88_001214</name>
</gene>
<proteinExistence type="predicted"/>
<evidence type="ECO:0000256" key="1">
    <source>
        <dbReference type="SAM" id="MobiDB-lite"/>
    </source>
</evidence>
<organism evidence="2 3">
    <name type="scientific">Pleurodeles waltl</name>
    <name type="common">Iberian ribbed newt</name>
    <dbReference type="NCBI Taxonomy" id="8319"/>
    <lineage>
        <taxon>Eukaryota</taxon>
        <taxon>Metazoa</taxon>
        <taxon>Chordata</taxon>
        <taxon>Craniata</taxon>
        <taxon>Vertebrata</taxon>
        <taxon>Euteleostomi</taxon>
        <taxon>Amphibia</taxon>
        <taxon>Batrachia</taxon>
        <taxon>Caudata</taxon>
        <taxon>Salamandroidea</taxon>
        <taxon>Salamandridae</taxon>
        <taxon>Pleurodelinae</taxon>
        <taxon>Pleurodeles</taxon>
    </lineage>
</organism>